<dbReference type="EMBL" id="VTXW01000036">
    <property type="protein sequence ID" value="NOH36118.1"/>
    <property type="molecule type" value="Genomic_DNA"/>
</dbReference>
<keyword evidence="1" id="KW-1133">Transmembrane helix</keyword>
<evidence type="ECO:0000256" key="1">
    <source>
        <dbReference type="SAM" id="Phobius"/>
    </source>
</evidence>
<sequence>MALRLPPAWIIVLTGLVLNILAIVVSSLVLDKMVVEQAQYRERQQGNVYSIQLAWNTIETLERKRESMLLHMDISTSSNSAVTPELEEAMRGQLGAWVSGEVPEITVENLSQIMMLINQAQQSQRTRIDDFYLDNLTLSELLQALEEQMTLYKNIALFLQIFGLALILARDLARRN</sequence>
<dbReference type="RefSeq" id="WP_171369325.1">
    <property type="nucleotide sequence ID" value="NZ_VTXW01000036.1"/>
</dbReference>
<evidence type="ECO:0000313" key="3">
    <source>
        <dbReference type="Proteomes" id="UP000525336"/>
    </source>
</evidence>
<proteinExistence type="predicted"/>
<protein>
    <submittedName>
        <fullName evidence="2">DNA mismatch repair protein</fullName>
    </submittedName>
</protein>
<gene>
    <name evidence="2" type="ORF">F0245_22640</name>
</gene>
<name>A0A7Y3YTL4_9VIBR</name>
<feature type="transmembrane region" description="Helical" evidence="1">
    <location>
        <begin position="6"/>
        <end position="30"/>
    </location>
</feature>
<evidence type="ECO:0000313" key="2">
    <source>
        <dbReference type="EMBL" id="NOH36118.1"/>
    </source>
</evidence>
<keyword evidence="1" id="KW-0472">Membrane</keyword>
<dbReference type="Proteomes" id="UP000525336">
    <property type="component" value="Unassembled WGS sequence"/>
</dbReference>
<organism evidence="2 3">
    <name type="scientific">Vibrio chagasii</name>
    <dbReference type="NCBI Taxonomy" id="170679"/>
    <lineage>
        <taxon>Bacteria</taxon>
        <taxon>Pseudomonadati</taxon>
        <taxon>Pseudomonadota</taxon>
        <taxon>Gammaproteobacteria</taxon>
        <taxon>Vibrionales</taxon>
        <taxon>Vibrionaceae</taxon>
        <taxon>Vibrio</taxon>
    </lineage>
</organism>
<keyword evidence="1" id="KW-0812">Transmembrane</keyword>
<comment type="caution">
    <text evidence="2">The sequence shown here is derived from an EMBL/GenBank/DDBJ whole genome shotgun (WGS) entry which is preliminary data.</text>
</comment>
<reference evidence="2 3" key="1">
    <citation type="submission" date="2019-09" db="EMBL/GenBank/DDBJ databases">
        <title>Draft genome sequencing and comparative genomics of hatchery-associated Vibrios.</title>
        <authorList>
            <person name="Kehlet-Delgado H."/>
            <person name="Mueller R.S."/>
        </authorList>
    </citation>
    <scope>NUCLEOTIDE SEQUENCE [LARGE SCALE GENOMIC DNA]</scope>
    <source>
        <strain evidence="2 3">00-90-10</strain>
    </source>
</reference>
<accession>A0A7Y3YTL4</accession>
<dbReference type="AlphaFoldDB" id="A0A7Y3YTL4"/>